<dbReference type="Pfam" id="PF00276">
    <property type="entry name" value="Ribosomal_L23"/>
    <property type="match status" value="1"/>
</dbReference>
<evidence type="ECO:0000256" key="4">
    <source>
        <dbReference type="ARBA" id="ARBA00022980"/>
    </source>
</evidence>
<evidence type="ECO:0000256" key="7">
    <source>
        <dbReference type="RuleBase" id="RU003934"/>
    </source>
</evidence>
<dbReference type="AlphaFoldDB" id="A0A1Z3N627"/>
<gene>
    <name evidence="6" type="primary">rplW</name>
    <name evidence="8" type="ORF">B9G79_04410</name>
</gene>
<dbReference type="GO" id="GO:0019843">
    <property type="term" value="F:rRNA binding"/>
    <property type="evidence" value="ECO:0007669"/>
    <property type="project" value="UniProtKB-UniRule"/>
</dbReference>
<protein>
    <recommendedName>
        <fullName evidence="6">Large ribosomal subunit protein uL23</fullName>
    </recommendedName>
</protein>
<dbReference type="GO" id="GO:0003735">
    <property type="term" value="F:structural constituent of ribosome"/>
    <property type="evidence" value="ECO:0007669"/>
    <property type="project" value="InterPro"/>
</dbReference>
<dbReference type="InterPro" id="IPR012678">
    <property type="entry name" value="Ribosomal_uL23/eL15/eS24_sf"/>
</dbReference>
<dbReference type="NCBIfam" id="NF004363">
    <property type="entry name" value="PRK05738.2-4"/>
    <property type="match status" value="1"/>
</dbReference>
<name>A0A1Z3N627_BDEBC</name>
<dbReference type="InterPro" id="IPR012677">
    <property type="entry name" value="Nucleotide-bd_a/b_plait_sf"/>
</dbReference>
<dbReference type="PANTHER" id="PTHR11620">
    <property type="entry name" value="60S RIBOSOMAL PROTEIN L23A"/>
    <property type="match status" value="1"/>
</dbReference>
<evidence type="ECO:0000256" key="3">
    <source>
        <dbReference type="ARBA" id="ARBA00022884"/>
    </source>
</evidence>
<evidence type="ECO:0000256" key="2">
    <source>
        <dbReference type="ARBA" id="ARBA00022730"/>
    </source>
</evidence>
<dbReference type="PROSITE" id="PS00050">
    <property type="entry name" value="RIBOSOMAL_L23"/>
    <property type="match status" value="1"/>
</dbReference>
<dbReference type="SUPFAM" id="SSF54189">
    <property type="entry name" value="Ribosomal proteins S24e, L23 and L15e"/>
    <property type="match status" value="1"/>
</dbReference>
<dbReference type="RefSeq" id="WP_088564467.1">
    <property type="nucleotide sequence ID" value="NZ_CP020946.1"/>
</dbReference>
<dbReference type="GO" id="GO:0006412">
    <property type="term" value="P:translation"/>
    <property type="evidence" value="ECO:0007669"/>
    <property type="project" value="UniProtKB-UniRule"/>
</dbReference>
<dbReference type="GO" id="GO:1990904">
    <property type="term" value="C:ribonucleoprotein complex"/>
    <property type="evidence" value="ECO:0007669"/>
    <property type="project" value="UniProtKB-KW"/>
</dbReference>
<evidence type="ECO:0000313" key="9">
    <source>
        <dbReference type="Proteomes" id="UP000197003"/>
    </source>
</evidence>
<comment type="similarity">
    <text evidence="1 6 7">Belongs to the universal ribosomal protein uL23 family.</text>
</comment>
<organism evidence="8 9">
    <name type="scientific">Bdellovibrio bacteriovorus</name>
    <dbReference type="NCBI Taxonomy" id="959"/>
    <lineage>
        <taxon>Bacteria</taxon>
        <taxon>Pseudomonadati</taxon>
        <taxon>Bdellovibrionota</taxon>
        <taxon>Bdellovibrionia</taxon>
        <taxon>Bdellovibrionales</taxon>
        <taxon>Pseudobdellovibrionaceae</taxon>
        <taxon>Bdellovibrio</taxon>
    </lineage>
</organism>
<evidence type="ECO:0000256" key="6">
    <source>
        <dbReference type="HAMAP-Rule" id="MF_01369"/>
    </source>
</evidence>
<dbReference type="GO" id="GO:0005840">
    <property type="term" value="C:ribosome"/>
    <property type="evidence" value="ECO:0007669"/>
    <property type="project" value="UniProtKB-KW"/>
</dbReference>
<sequence>MKQVIKAPLITEKNTYHNAAGVYVFEVDLKSSKTDVKAAVEKNFKVKVDSVRTSVCRGHSKQTKFGLTKVAYWKKAYVKLAEGEKIALFEGV</sequence>
<evidence type="ECO:0000313" key="8">
    <source>
        <dbReference type="EMBL" id="ASD62861.1"/>
    </source>
</evidence>
<dbReference type="InterPro" id="IPR001014">
    <property type="entry name" value="Ribosomal_uL23_CS"/>
</dbReference>
<evidence type="ECO:0000256" key="5">
    <source>
        <dbReference type="ARBA" id="ARBA00023274"/>
    </source>
</evidence>
<dbReference type="EMBL" id="CP020946">
    <property type="protein sequence ID" value="ASD62861.1"/>
    <property type="molecule type" value="Genomic_DNA"/>
</dbReference>
<keyword evidence="5 6" id="KW-0687">Ribonucleoprotein</keyword>
<reference evidence="8 9" key="1">
    <citation type="submission" date="2017-04" db="EMBL/GenBank/DDBJ databases">
        <title>Whole genome sequence of Bdellovibrio bacteriovorus strain SSB218315.</title>
        <authorList>
            <person name="Oyedara O."/>
            <person name="Rodriguez-Perez M.A."/>
        </authorList>
    </citation>
    <scope>NUCLEOTIDE SEQUENCE [LARGE SCALE GENOMIC DNA]</scope>
    <source>
        <strain evidence="8 9">SSB218315</strain>
    </source>
</reference>
<dbReference type="InterPro" id="IPR013025">
    <property type="entry name" value="Ribosomal_uL23-like"/>
</dbReference>
<keyword evidence="3 6" id="KW-0694">RNA-binding</keyword>
<comment type="subunit">
    <text evidence="6">Part of the 50S ribosomal subunit. Contacts protein L29, and trigger factor when it is bound to the ribosome.</text>
</comment>
<dbReference type="Gene3D" id="3.30.70.330">
    <property type="match status" value="1"/>
</dbReference>
<accession>A0A1Z3N627</accession>
<dbReference type="OrthoDB" id="9793353at2"/>
<evidence type="ECO:0000256" key="1">
    <source>
        <dbReference type="ARBA" id="ARBA00006700"/>
    </source>
</evidence>
<proteinExistence type="inferred from homology"/>
<dbReference type="HAMAP" id="MF_01369_B">
    <property type="entry name" value="Ribosomal_uL23_B"/>
    <property type="match status" value="1"/>
</dbReference>
<keyword evidence="2 6" id="KW-0699">rRNA-binding</keyword>
<keyword evidence="4 6" id="KW-0689">Ribosomal protein</keyword>
<dbReference type="Proteomes" id="UP000197003">
    <property type="component" value="Chromosome"/>
</dbReference>
<comment type="function">
    <text evidence="6">One of the early assembly proteins it binds 23S rRNA. One of the proteins that surrounds the polypeptide exit tunnel on the outside of the ribosome. Forms the main docking site for trigger factor binding to the ribosome.</text>
</comment>